<dbReference type="Proteomes" id="UP000305948">
    <property type="component" value="Unassembled WGS sequence"/>
</dbReference>
<name>A0A5C3NFM2_9AGAM</name>
<keyword evidence="2" id="KW-1185">Reference proteome</keyword>
<evidence type="ECO:0000313" key="1">
    <source>
        <dbReference type="EMBL" id="TFK55727.1"/>
    </source>
</evidence>
<evidence type="ECO:0000313" key="2">
    <source>
        <dbReference type="Proteomes" id="UP000305948"/>
    </source>
</evidence>
<organism evidence="1 2">
    <name type="scientific">Heliocybe sulcata</name>
    <dbReference type="NCBI Taxonomy" id="5364"/>
    <lineage>
        <taxon>Eukaryota</taxon>
        <taxon>Fungi</taxon>
        <taxon>Dikarya</taxon>
        <taxon>Basidiomycota</taxon>
        <taxon>Agaricomycotina</taxon>
        <taxon>Agaricomycetes</taxon>
        <taxon>Gloeophyllales</taxon>
        <taxon>Gloeophyllaceae</taxon>
        <taxon>Heliocybe</taxon>
    </lineage>
</organism>
<dbReference type="AlphaFoldDB" id="A0A5C3NFM2"/>
<sequence length="77" mass="9015">MYEISADDAQLYMPHSLYLRATRRTRPTVVHIVPIKRHPDIRLFMKRSSLLIQSCIQILVVVDRLGGSVTKYKFYHA</sequence>
<proteinExistence type="predicted"/>
<protein>
    <submittedName>
        <fullName evidence="1">Uncharacterized protein</fullName>
    </submittedName>
</protein>
<gene>
    <name evidence="1" type="ORF">OE88DRAFT_1652167</name>
</gene>
<reference evidence="1 2" key="1">
    <citation type="journal article" date="2019" name="Nat. Ecol. Evol.">
        <title>Megaphylogeny resolves global patterns of mushroom evolution.</title>
        <authorList>
            <person name="Varga T."/>
            <person name="Krizsan K."/>
            <person name="Foldi C."/>
            <person name="Dima B."/>
            <person name="Sanchez-Garcia M."/>
            <person name="Sanchez-Ramirez S."/>
            <person name="Szollosi G.J."/>
            <person name="Szarkandi J.G."/>
            <person name="Papp V."/>
            <person name="Albert L."/>
            <person name="Andreopoulos W."/>
            <person name="Angelini C."/>
            <person name="Antonin V."/>
            <person name="Barry K.W."/>
            <person name="Bougher N.L."/>
            <person name="Buchanan P."/>
            <person name="Buyck B."/>
            <person name="Bense V."/>
            <person name="Catcheside P."/>
            <person name="Chovatia M."/>
            <person name="Cooper J."/>
            <person name="Damon W."/>
            <person name="Desjardin D."/>
            <person name="Finy P."/>
            <person name="Geml J."/>
            <person name="Haridas S."/>
            <person name="Hughes K."/>
            <person name="Justo A."/>
            <person name="Karasinski D."/>
            <person name="Kautmanova I."/>
            <person name="Kiss B."/>
            <person name="Kocsube S."/>
            <person name="Kotiranta H."/>
            <person name="LaButti K.M."/>
            <person name="Lechner B.E."/>
            <person name="Liimatainen K."/>
            <person name="Lipzen A."/>
            <person name="Lukacs Z."/>
            <person name="Mihaltcheva S."/>
            <person name="Morgado L.N."/>
            <person name="Niskanen T."/>
            <person name="Noordeloos M.E."/>
            <person name="Ohm R.A."/>
            <person name="Ortiz-Santana B."/>
            <person name="Ovrebo C."/>
            <person name="Racz N."/>
            <person name="Riley R."/>
            <person name="Savchenko A."/>
            <person name="Shiryaev A."/>
            <person name="Soop K."/>
            <person name="Spirin V."/>
            <person name="Szebenyi C."/>
            <person name="Tomsovsky M."/>
            <person name="Tulloss R.E."/>
            <person name="Uehling J."/>
            <person name="Grigoriev I.V."/>
            <person name="Vagvolgyi C."/>
            <person name="Papp T."/>
            <person name="Martin F.M."/>
            <person name="Miettinen O."/>
            <person name="Hibbett D.S."/>
            <person name="Nagy L.G."/>
        </authorList>
    </citation>
    <scope>NUCLEOTIDE SEQUENCE [LARGE SCALE GENOMIC DNA]</scope>
    <source>
        <strain evidence="1 2">OMC1185</strain>
    </source>
</reference>
<accession>A0A5C3NFM2</accession>
<dbReference type="EMBL" id="ML213504">
    <property type="protein sequence ID" value="TFK55727.1"/>
    <property type="molecule type" value="Genomic_DNA"/>
</dbReference>